<protein>
    <submittedName>
        <fullName evidence="1">Uncharacterized protein</fullName>
    </submittedName>
</protein>
<accession>A0A318U920</accession>
<keyword evidence="2" id="KW-1185">Reference proteome</keyword>
<proteinExistence type="predicted"/>
<reference evidence="1 2" key="1">
    <citation type="submission" date="2018-06" db="EMBL/GenBank/DDBJ databases">
        <title>Genomic Encyclopedia of Archaeal and Bacterial Type Strains, Phase II (KMG-II): from individual species to whole genera.</title>
        <authorList>
            <person name="Goeker M."/>
        </authorList>
    </citation>
    <scope>NUCLEOTIDE SEQUENCE [LARGE SCALE GENOMIC DNA]</scope>
    <source>
        <strain evidence="1 2">DSM 27372</strain>
    </source>
</reference>
<dbReference type="Proteomes" id="UP000248198">
    <property type="component" value="Unassembled WGS sequence"/>
</dbReference>
<gene>
    <name evidence="1" type="ORF">B0O44_1171</name>
</gene>
<dbReference type="AlphaFoldDB" id="A0A318U920"/>
<organism evidence="1 2">
    <name type="scientific">Pedobacter nutrimenti</name>
    <dbReference type="NCBI Taxonomy" id="1241337"/>
    <lineage>
        <taxon>Bacteria</taxon>
        <taxon>Pseudomonadati</taxon>
        <taxon>Bacteroidota</taxon>
        <taxon>Sphingobacteriia</taxon>
        <taxon>Sphingobacteriales</taxon>
        <taxon>Sphingobacteriaceae</taxon>
        <taxon>Pedobacter</taxon>
    </lineage>
</organism>
<name>A0A318U920_9SPHI</name>
<feature type="non-terminal residue" evidence="1">
    <location>
        <position position="1"/>
    </location>
</feature>
<dbReference type="EMBL" id="QKLU01000017">
    <property type="protein sequence ID" value="PYF68366.1"/>
    <property type="molecule type" value="Genomic_DNA"/>
</dbReference>
<evidence type="ECO:0000313" key="1">
    <source>
        <dbReference type="EMBL" id="PYF68366.1"/>
    </source>
</evidence>
<sequence length="75" mass="8610">GNAESFSLHTGNQASLKFIYDFMNSTGLEDELEYRMVKGVSEYLFRENSVEFQVKVVIVALNGSFFQNSHRRKVV</sequence>
<evidence type="ECO:0000313" key="2">
    <source>
        <dbReference type="Proteomes" id="UP000248198"/>
    </source>
</evidence>
<comment type="caution">
    <text evidence="1">The sequence shown here is derived from an EMBL/GenBank/DDBJ whole genome shotgun (WGS) entry which is preliminary data.</text>
</comment>